<keyword evidence="9" id="KW-1185">Reference proteome</keyword>
<dbReference type="NCBIfam" id="TIGR00450">
    <property type="entry name" value="mnmE_trmE_thdF"/>
    <property type="match status" value="1"/>
</dbReference>
<dbReference type="GO" id="GO:0005739">
    <property type="term" value="C:mitochondrion"/>
    <property type="evidence" value="ECO:0007669"/>
    <property type="project" value="UniProtKB-SubCell"/>
</dbReference>
<dbReference type="PANTHER" id="PTHR42714">
    <property type="entry name" value="TRNA MODIFICATION GTPASE GTPBP3"/>
    <property type="match status" value="1"/>
</dbReference>
<keyword evidence="4 6" id="KW-0547">Nucleotide-binding</keyword>
<dbReference type="InterPro" id="IPR018948">
    <property type="entry name" value="GTP-bd_TrmE_N"/>
</dbReference>
<dbReference type="GO" id="GO:0002098">
    <property type="term" value="P:tRNA wobble uridine modification"/>
    <property type="evidence" value="ECO:0007669"/>
    <property type="project" value="TreeGrafter"/>
</dbReference>
<dbReference type="FunFam" id="3.30.1360.120:FF:000007">
    <property type="entry name" value="tRNA modification GTPase GTPBP3, mitochondrial"/>
    <property type="match status" value="1"/>
</dbReference>
<proteinExistence type="inferred from homology"/>
<dbReference type="CDD" id="cd04164">
    <property type="entry name" value="trmE"/>
    <property type="match status" value="1"/>
</dbReference>
<dbReference type="GO" id="GO:0003924">
    <property type="term" value="F:GTPase activity"/>
    <property type="evidence" value="ECO:0007669"/>
    <property type="project" value="InterPro"/>
</dbReference>
<dbReference type="InterPro" id="IPR027417">
    <property type="entry name" value="P-loop_NTPase"/>
</dbReference>
<sequence>METIFAQSSKPGKAGVAIFRISGPKSLQALKCLLADNDNLEFIPRTMYYKKLTDPKNGELIDNALICYFQAPSSFTGEDVVEIYAHGSIAIASLLSRVLLNIADVRLAEPGEFTRRAFLNGKFDLTAAEGVADLIEAETIWQHRQAVRQCGGELEELYNNWKNSLLTIISLLEAYIDFPDEDIPQEVLEEVVSTHQHLKDTIIKHLSDNRRGELLRSGIKLAILGAPNVGKSSLVNFLMQRDIAIVSNIAGTTRDIIEGHLDIAGYPIILQDTAGIRASSDLVELEGINRAINTAKIADIKIIMLDAVEILQSPSYLSELDSIIKLIDKDTIILLNKIDLLSNRGKLDSLISQLIPLSNNYLKISIKENIGLNELLKNIENIAHNIAGLTETPHITRQRQRAHIEKALEYLENFNIENDLVLATEDVRMVIRSLSNITGKITVEEVLAKIFSNFCIGK</sequence>
<reference evidence="8" key="1">
    <citation type="submission" date="2022-07" db="EMBL/GenBank/DDBJ databases">
        <authorList>
            <person name="Trinca V."/>
            <person name="Uliana J.V.C."/>
            <person name="Torres T.T."/>
            <person name="Ward R.J."/>
            <person name="Monesi N."/>
        </authorList>
    </citation>
    <scope>NUCLEOTIDE SEQUENCE</scope>
    <source>
        <strain evidence="8">HSMRA1968</strain>
        <tissue evidence="8">Whole embryos</tissue>
    </source>
</reference>
<dbReference type="Pfam" id="PF12631">
    <property type="entry name" value="MnmE_helical"/>
    <property type="match status" value="1"/>
</dbReference>
<comment type="similarity">
    <text evidence="2 6">Belongs to the TRAFAC class TrmE-Era-EngA-EngB-Septin-like GTPase superfamily. TrmE GTPase family.</text>
</comment>
<evidence type="ECO:0000256" key="1">
    <source>
        <dbReference type="ARBA" id="ARBA00004173"/>
    </source>
</evidence>
<dbReference type="InterPro" id="IPR025867">
    <property type="entry name" value="MnmE_helical"/>
</dbReference>
<dbReference type="InterPro" id="IPR031168">
    <property type="entry name" value="G_TrmE"/>
</dbReference>
<dbReference type="Gene3D" id="3.30.1360.120">
    <property type="entry name" value="Probable tRNA modification gtpase trme, domain 1"/>
    <property type="match status" value="1"/>
</dbReference>
<dbReference type="InterPro" id="IPR006073">
    <property type="entry name" value="GTP-bd"/>
</dbReference>
<dbReference type="InterPro" id="IPR027368">
    <property type="entry name" value="MnmE_dom2"/>
</dbReference>
<dbReference type="PANTHER" id="PTHR42714:SF2">
    <property type="entry name" value="TRNA MODIFICATION GTPASE GTPBP3, MITOCHONDRIAL"/>
    <property type="match status" value="1"/>
</dbReference>
<dbReference type="GO" id="GO:0030488">
    <property type="term" value="P:tRNA methylation"/>
    <property type="evidence" value="ECO:0007669"/>
    <property type="project" value="TreeGrafter"/>
</dbReference>
<evidence type="ECO:0000256" key="4">
    <source>
        <dbReference type="ARBA" id="ARBA00022741"/>
    </source>
</evidence>
<dbReference type="InterPro" id="IPR005225">
    <property type="entry name" value="Small_GTP-bd"/>
</dbReference>
<evidence type="ECO:0000313" key="8">
    <source>
        <dbReference type="EMBL" id="KAJ6644834.1"/>
    </source>
</evidence>
<dbReference type="SUPFAM" id="SSF52540">
    <property type="entry name" value="P-loop containing nucleoside triphosphate hydrolases"/>
    <property type="match status" value="1"/>
</dbReference>
<protein>
    <submittedName>
        <fullName evidence="8">tRNA modification GTPase MnmE</fullName>
    </submittedName>
</protein>
<dbReference type="NCBIfam" id="NF003661">
    <property type="entry name" value="PRK05291.1-3"/>
    <property type="match status" value="1"/>
</dbReference>
<dbReference type="HAMAP" id="MF_00379">
    <property type="entry name" value="GTPase_MnmE"/>
    <property type="match status" value="1"/>
</dbReference>
<dbReference type="NCBIfam" id="TIGR00231">
    <property type="entry name" value="small_GTP"/>
    <property type="match status" value="1"/>
</dbReference>
<dbReference type="InterPro" id="IPR004520">
    <property type="entry name" value="GTPase_MnmE"/>
</dbReference>
<keyword evidence="3 6" id="KW-0819">tRNA processing</keyword>
<evidence type="ECO:0000256" key="2">
    <source>
        <dbReference type="ARBA" id="ARBA00011043"/>
    </source>
</evidence>
<comment type="subcellular location">
    <subcellularLocation>
        <location evidence="1">Mitochondrion</location>
    </subcellularLocation>
</comment>
<dbReference type="CDD" id="cd14858">
    <property type="entry name" value="TrmE_N"/>
    <property type="match status" value="1"/>
</dbReference>
<dbReference type="Gene3D" id="1.20.120.430">
    <property type="entry name" value="tRNA modification GTPase MnmE domain 2"/>
    <property type="match status" value="1"/>
</dbReference>
<dbReference type="InterPro" id="IPR027266">
    <property type="entry name" value="TrmE/GcvT-like"/>
</dbReference>
<evidence type="ECO:0000259" key="7">
    <source>
        <dbReference type="PROSITE" id="PS51709"/>
    </source>
</evidence>
<keyword evidence="5 6" id="KW-0342">GTP-binding</keyword>
<gene>
    <name evidence="8" type="primary">mnmE</name>
    <name evidence="8" type="ORF">Bhyg_00029</name>
</gene>
<dbReference type="Gene3D" id="3.40.50.300">
    <property type="entry name" value="P-loop containing nucleotide triphosphate hydrolases"/>
    <property type="match status" value="1"/>
</dbReference>
<organism evidence="8 9">
    <name type="scientific">Pseudolycoriella hygida</name>
    <dbReference type="NCBI Taxonomy" id="35572"/>
    <lineage>
        <taxon>Eukaryota</taxon>
        <taxon>Metazoa</taxon>
        <taxon>Ecdysozoa</taxon>
        <taxon>Arthropoda</taxon>
        <taxon>Hexapoda</taxon>
        <taxon>Insecta</taxon>
        <taxon>Pterygota</taxon>
        <taxon>Neoptera</taxon>
        <taxon>Endopterygota</taxon>
        <taxon>Diptera</taxon>
        <taxon>Nematocera</taxon>
        <taxon>Sciaroidea</taxon>
        <taxon>Sciaridae</taxon>
        <taxon>Pseudolycoriella</taxon>
    </lineage>
</organism>
<dbReference type="EMBL" id="WJQU01000001">
    <property type="protein sequence ID" value="KAJ6644834.1"/>
    <property type="molecule type" value="Genomic_DNA"/>
</dbReference>
<dbReference type="AlphaFoldDB" id="A0A9Q0N751"/>
<name>A0A9Q0N751_9DIPT</name>
<dbReference type="Pfam" id="PF01926">
    <property type="entry name" value="MMR_HSR1"/>
    <property type="match status" value="1"/>
</dbReference>
<dbReference type="Pfam" id="PF10396">
    <property type="entry name" value="TrmE_N"/>
    <property type="match status" value="1"/>
</dbReference>
<evidence type="ECO:0000256" key="6">
    <source>
        <dbReference type="RuleBase" id="RU003313"/>
    </source>
</evidence>
<dbReference type="GO" id="GO:0005525">
    <property type="term" value="F:GTP binding"/>
    <property type="evidence" value="ECO:0007669"/>
    <property type="project" value="UniProtKB-KW"/>
</dbReference>
<accession>A0A9Q0N751</accession>
<dbReference type="OrthoDB" id="188276at2759"/>
<dbReference type="PROSITE" id="PS51709">
    <property type="entry name" value="G_TRME"/>
    <property type="match status" value="1"/>
</dbReference>
<evidence type="ECO:0000256" key="5">
    <source>
        <dbReference type="ARBA" id="ARBA00023134"/>
    </source>
</evidence>
<dbReference type="Proteomes" id="UP001151699">
    <property type="component" value="Chromosome A"/>
</dbReference>
<feature type="domain" description="TrmE-type G" evidence="7">
    <location>
        <begin position="218"/>
        <end position="384"/>
    </location>
</feature>
<evidence type="ECO:0000256" key="3">
    <source>
        <dbReference type="ARBA" id="ARBA00022694"/>
    </source>
</evidence>
<evidence type="ECO:0000313" key="9">
    <source>
        <dbReference type="Proteomes" id="UP001151699"/>
    </source>
</evidence>
<comment type="caution">
    <text evidence="8">The sequence shown here is derived from an EMBL/GenBank/DDBJ whole genome shotgun (WGS) entry which is preliminary data.</text>
</comment>